<comment type="caution">
    <text evidence="8">The sequence shown here is derived from an EMBL/GenBank/DDBJ whole genome shotgun (WGS) entry which is preliminary data.</text>
</comment>
<evidence type="ECO:0000313" key="9">
    <source>
        <dbReference type="Proteomes" id="UP000326396"/>
    </source>
</evidence>
<dbReference type="OrthoDB" id="63113at2759"/>
<dbReference type="InterPro" id="IPR004895">
    <property type="entry name" value="Prenylated_rab_accept_PRA1"/>
</dbReference>
<feature type="transmembrane region" description="Helical" evidence="7">
    <location>
        <begin position="131"/>
        <end position="152"/>
    </location>
</feature>
<dbReference type="GO" id="GO:0005783">
    <property type="term" value="C:endoplasmic reticulum"/>
    <property type="evidence" value="ECO:0007669"/>
    <property type="project" value="TreeGrafter"/>
</dbReference>
<sequence length="273" mass="30814">MSKNSATGYGTIPNTAAATASTGLPPQSPPKTLISRARYHTEKFIAKRRPWREFFNHTTITPPRSYDEGKRRIKQNLNYFRVNYAMVNLLILFLSLIFQPISMITFLIVFIGWFFLYFFRDPQNPVVIFSYVFDDRVVLMALSLLTLIALAFTDVEVILLVAVVVGAVVVVVHAGIRSTDDLFLDEQDPGNGDLISVVNDKLTISYILGCIADKSTAADKYSRQFPIHLIHGGISVYRNNRDAKRSTPAMPFPTCTKRIRNNRNDTQIASFNI</sequence>
<dbReference type="EMBL" id="SZYD01000009">
    <property type="protein sequence ID" value="KAD5317308.1"/>
    <property type="molecule type" value="Genomic_DNA"/>
</dbReference>
<keyword evidence="9" id="KW-1185">Reference proteome</keyword>
<evidence type="ECO:0000256" key="2">
    <source>
        <dbReference type="ARBA" id="ARBA00004141"/>
    </source>
</evidence>
<protein>
    <recommendedName>
        <fullName evidence="7">PRA1 family protein</fullName>
    </recommendedName>
</protein>
<keyword evidence="5 7" id="KW-1133">Transmembrane helix</keyword>
<gene>
    <name evidence="8" type="ORF">E3N88_17254</name>
</gene>
<organism evidence="8 9">
    <name type="scientific">Mikania micrantha</name>
    <name type="common">bitter vine</name>
    <dbReference type="NCBI Taxonomy" id="192012"/>
    <lineage>
        <taxon>Eukaryota</taxon>
        <taxon>Viridiplantae</taxon>
        <taxon>Streptophyta</taxon>
        <taxon>Embryophyta</taxon>
        <taxon>Tracheophyta</taxon>
        <taxon>Spermatophyta</taxon>
        <taxon>Magnoliopsida</taxon>
        <taxon>eudicotyledons</taxon>
        <taxon>Gunneridae</taxon>
        <taxon>Pentapetalae</taxon>
        <taxon>asterids</taxon>
        <taxon>campanulids</taxon>
        <taxon>Asterales</taxon>
        <taxon>Asteraceae</taxon>
        <taxon>Asteroideae</taxon>
        <taxon>Heliantheae alliance</taxon>
        <taxon>Eupatorieae</taxon>
        <taxon>Mikania</taxon>
    </lineage>
</organism>
<name>A0A5N6NU30_9ASTR</name>
<dbReference type="GO" id="GO:0005794">
    <property type="term" value="C:Golgi apparatus"/>
    <property type="evidence" value="ECO:0007669"/>
    <property type="project" value="TreeGrafter"/>
</dbReference>
<evidence type="ECO:0000313" key="8">
    <source>
        <dbReference type="EMBL" id="KAD5317308.1"/>
    </source>
</evidence>
<keyword evidence="6 7" id="KW-0472">Membrane</keyword>
<keyword evidence="7" id="KW-0813">Transport</keyword>
<comment type="subcellular location">
    <subcellularLocation>
        <location evidence="2 7">Membrane</location>
        <topology evidence="2 7">Multi-pass membrane protein</topology>
    </subcellularLocation>
</comment>
<reference evidence="8 9" key="1">
    <citation type="submission" date="2019-05" db="EMBL/GenBank/DDBJ databases">
        <title>Mikania micrantha, genome provides insights into the molecular mechanism of rapid growth.</title>
        <authorList>
            <person name="Liu B."/>
        </authorList>
    </citation>
    <scope>NUCLEOTIDE SEQUENCE [LARGE SCALE GENOMIC DNA]</scope>
    <source>
        <strain evidence="8">NLD-2019</strain>
        <tissue evidence="8">Leaf</tissue>
    </source>
</reference>
<evidence type="ECO:0000256" key="3">
    <source>
        <dbReference type="ARBA" id="ARBA00006483"/>
    </source>
</evidence>
<evidence type="ECO:0000256" key="4">
    <source>
        <dbReference type="ARBA" id="ARBA00022692"/>
    </source>
</evidence>
<keyword evidence="4 7" id="KW-0812">Transmembrane</keyword>
<evidence type="ECO:0000256" key="7">
    <source>
        <dbReference type="RuleBase" id="RU363107"/>
    </source>
</evidence>
<dbReference type="Proteomes" id="UP000326396">
    <property type="component" value="Linkage Group LG17"/>
</dbReference>
<comment type="similarity">
    <text evidence="3 7">Belongs to the PRA1 family.</text>
</comment>
<dbReference type="PANTHER" id="PTHR19317:SF84">
    <property type="entry name" value="PRA1 FAMILY PROTEIN"/>
    <property type="match status" value="1"/>
</dbReference>
<evidence type="ECO:0000256" key="5">
    <source>
        <dbReference type="ARBA" id="ARBA00022989"/>
    </source>
</evidence>
<feature type="transmembrane region" description="Helical" evidence="7">
    <location>
        <begin position="158"/>
        <end position="176"/>
    </location>
</feature>
<accession>A0A5N6NU30</accession>
<evidence type="ECO:0000256" key="1">
    <source>
        <dbReference type="ARBA" id="ARBA00002501"/>
    </source>
</evidence>
<proteinExistence type="inferred from homology"/>
<comment type="function">
    <text evidence="1 7">May be involved in both secretory and endocytic intracellular trafficking in the endosomal/prevacuolar compartments.</text>
</comment>
<dbReference type="GO" id="GO:0016020">
    <property type="term" value="C:membrane"/>
    <property type="evidence" value="ECO:0007669"/>
    <property type="project" value="UniProtKB-SubCell"/>
</dbReference>
<dbReference type="GO" id="GO:0016192">
    <property type="term" value="P:vesicle-mediated transport"/>
    <property type="evidence" value="ECO:0007669"/>
    <property type="project" value="TreeGrafter"/>
</dbReference>
<dbReference type="AlphaFoldDB" id="A0A5N6NU30"/>
<dbReference type="Pfam" id="PF03208">
    <property type="entry name" value="PRA1"/>
    <property type="match status" value="1"/>
</dbReference>
<dbReference type="PANTHER" id="PTHR19317">
    <property type="entry name" value="PRENYLATED RAB ACCEPTOR 1-RELATED"/>
    <property type="match status" value="1"/>
</dbReference>
<evidence type="ECO:0000256" key="6">
    <source>
        <dbReference type="ARBA" id="ARBA00023136"/>
    </source>
</evidence>